<evidence type="ECO:0000313" key="3">
    <source>
        <dbReference type="Proteomes" id="UP000011820"/>
    </source>
</evidence>
<dbReference type="RefSeq" id="WP_015452738.1">
    <property type="nucleotide sequence ID" value="NC_020549.1"/>
</dbReference>
<feature type="compositionally biased region" description="Basic and acidic residues" evidence="1">
    <location>
        <begin position="49"/>
        <end position="62"/>
    </location>
</feature>
<evidence type="ECO:0008006" key="4">
    <source>
        <dbReference type="Google" id="ProtNLM"/>
    </source>
</evidence>
<evidence type="ECO:0000313" key="2">
    <source>
        <dbReference type="EMBL" id="AGH17143.1"/>
    </source>
</evidence>
<proteinExistence type="predicted"/>
<organism evidence="2 3">
    <name type="scientific">Candidatus Liberibacter asiaticus str. gxpsy</name>
    <dbReference type="NCBI Taxonomy" id="1174529"/>
    <lineage>
        <taxon>Bacteria</taxon>
        <taxon>Pseudomonadati</taxon>
        <taxon>Pseudomonadota</taxon>
        <taxon>Alphaproteobacteria</taxon>
        <taxon>Hyphomicrobiales</taxon>
        <taxon>Rhizobiaceae</taxon>
        <taxon>Liberibacter</taxon>
    </lineage>
</organism>
<dbReference type="PROSITE" id="PS51257">
    <property type="entry name" value="PROKAR_LIPOPROTEIN"/>
    <property type="match status" value="1"/>
</dbReference>
<feature type="region of interest" description="Disordered" evidence="1">
    <location>
        <begin position="24"/>
        <end position="62"/>
    </location>
</feature>
<keyword evidence="3" id="KW-1185">Reference proteome</keyword>
<name>A0ABM5NGA3_LIBAS</name>
<reference evidence="2 3" key="1">
    <citation type="journal article" date="2013" name="Genome Announc.">
        <title>Complete Genome Sequence of a Chinese Strain of 'Candidatus Liberibacter asiaticus'.</title>
        <authorList>
            <person name="Lin H."/>
            <person name="Han C.S."/>
            <person name="Liu B."/>
            <person name="Lou B."/>
            <person name="Bai X."/>
            <person name="Deng C."/>
            <person name="Civerolo E.L."/>
            <person name="Gupta G."/>
        </authorList>
    </citation>
    <scope>NUCLEOTIDE SEQUENCE [LARGE SCALE GENOMIC DNA]</scope>
    <source>
        <strain evidence="3">gxpsy</strain>
    </source>
</reference>
<gene>
    <name evidence="2" type="ORF">WSI_03865</name>
</gene>
<evidence type="ECO:0000256" key="1">
    <source>
        <dbReference type="SAM" id="MobiDB-lite"/>
    </source>
</evidence>
<sequence>MKLLFSKIAPVFAMGTALISCDSASDPAKKSNITPIPPAPVALAAPPKNKTEAPKTESSNKDKAKEITLDIIDLGIDLLTKEDKKEGA</sequence>
<dbReference type="GeneID" id="93077144"/>
<protein>
    <recommendedName>
        <fullName evidence="4">Lipoprotein</fullName>
    </recommendedName>
</protein>
<dbReference type="EMBL" id="CP004005">
    <property type="protein sequence ID" value="AGH17143.1"/>
    <property type="molecule type" value="Genomic_DNA"/>
</dbReference>
<dbReference type="Proteomes" id="UP000011820">
    <property type="component" value="Chromosome"/>
</dbReference>
<accession>A0ABM5NGA3</accession>